<dbReference type="AlphaFoldDB" id="A0A7G2D483"/>
<dbReference type="RefSeq" id="WP_188201373.1">
    <property type="nucleotide sequence ID" value="NZ_LR881183.1"/>
</dbReference>
<feature type="domain" description="AAA" evidence="1">
    <location>
        <begin position="43"/>
        <end position="165"/>
    </location>
</feature>
<dbReference type="InterPro" id="IPR025420">
    <property type="entry name" value="DUF4143"/>
</dbReference>
<proteinExistence type="predicted"/>
<reference evidence="3 4" key="1">
    <citation type="submission" date="2020-09" db="EMBL/GenBank/DDBJ databases">
        <authorList>
            <person name="Courtine D."/>
        </authorList>
    </citation>
    <scope>NUCLEOTIDE SEQUENCE [LARGE SCALE GENOMIC DNA]</scope>
    <source>
        <strain evidence="3 4">IRI35c</strain>
    </source>
</reference>
<dbReference type="GeneID" id="58917877"/>
<dbReference type="Pfam" id="PF13173">
    <property type="entry name" value="AAA_14"/>
    <property type="match status" value="1"/>
</dbReference>
<sequence length="439" mass="50650">MEDLAVLQNPWWADPDAIYEDERVRKALSRKPRIGYRFEPLNKILIGPRQVGKTTYMKLSIANLIESGVSPRNIFYFSCDLLRDYREIVSVVKSFLRSVKGTAYVFLDEVTFVEGWERSVKFLLDSPLSSKMILQVTGSTSAGIRRESFPGRKVKVEEFLPLDFRTVSLLFEPKLKNIKLPHGLPKTGREFYENALELYPYLEVLSGALDFYLSSGGYPRSIYELLEGRITSETYEMIYNATVLDVVKLGRSERIALSIILGLLRRYGDRITLNSLAKELEIGSHVTVRDYLELFEELFIGRNYFQVKLHELVPMFRKERKFYFADPLLVQTFRRLFGKGPETDRIIEGVVGEHLKRLYPTYFFSGSREVDFITAGFGVEVKWRNRVKSSDFPRVGIKEKILLSKDKLEFLEENNLAIIPVPLFLFQLHPASSNLATVS</sequence>
<keyword evidence="4" id="KW-1185">Reference proteome</keyword>
<evidence type="ECO:0000313" key="3">
    <source>
        <dbReference type="EMBL" id="CAD5243297.1"/>
    </source>
</evidence>
<dbReference type="KEGG" id="tcq:TIRI35C_0143"/>
<evidence type="ECO:0000313" key="4">
    <source>
        <dbReference type="Proteomes" id="UP000516304"/>
    </source>
</evidence>
<dbReference type="Pfam" id="PF13635">
    <property type="entry name" value="DUF4143"/>
    <property type="match status" value="1"/>
</dbReference>
<dbReference type="PANTHER" id="PTHR33295">
    <property type="entry name" value="ATPASE"/>
    <property type="match status" value="1"/>
</dbReference>
<dbReference type="InterPro" id="IPR041682">
    <property type="entry name" value="AAA_14"/>
</dbReference>
<feature type="domain" description="DUF4143" evidence="2">
    <location>
        <begin position="260"/>
        <end position="383"/>
    </location>
</feature>
<dbReference type="EMBL" id="LR881183">
    <property type="protein sequence ID" value="CAD5243297.1"/>
    <property type="molecule type" value="Genomic_DNA"/>
</dbReference>
<dbReference type="SUPFAM" id="SSF52540">
    <property type="entry name" value="P-loop containing nucleoside triphosphate hydrolases"/>
    <property type="match status" value="1"/>
</dbReference>
<evidence type="ECO:0000259" key="2">
    <source>
        <dbReference type="Pfam" id="PF13635"/>
    </source>
</evidence>
<protein>
    <submittedName>
        <fullName evidence="3">Uncharacterized protein</fullName>
    </submittedName>
</protein>
<name>A0A7G2D483_9EURY</name>
<dbReference type="PANTHER" id="PTHR33295:SF18">
    <property type="entry name" value="AAA+ ATPASE DOMAIN-CONTAINING PROTEIN"/>
    <property type="match status" value="1"/>
</dbReference>
<accession>A0A7G2D483</accession>
<dbReference type="Proteomes" id="UP000516304">
    <property type="component" value="Chromosome TIRI35C"/>
</dbReference>
<gene>
    <name evidence="3" type="ORF">TIRI35C_0143</name>
</gene>
<evidence type="ECO:0000259" key="1">
    <source>
        <dbReference type="Pfam" id="PF13173"/>
    </source>
</evidence>
<dbReference type="InterPro" id="IPR027417">
    <property type="entry name" value="P-loop_NTPase"/>
</dbReference>
<organism evidence="3 4">
    <name type="scientific">Thermococcus camini</name>
    <dbReference type="NCBI Taxonomy" id="2016373"/>
    <lineage>
        <taxon>Archaea</taxon>
        <taxon>Methanobacteriati</taxon>
        <taxon>Methanobacteriota</taxon>
        <taxon>Thermococci</taxon>
        <taxon>Thermococcales</taxon>
        <taxon>Thermococcaceae</taxon>
        <taxon>Thermococcus</taxon>
    </lineage>
</organism>